<geneLocation type="plasmid" evidence="10">
    <name>pNGR234b</name>
</geneLocation>
<keyword evidence="4" id="KW-0677">Repeat</keyword>
<evidence type="ECO:0000313" key="9">
    <source>
        <dbReference type="EMBL" id="AAQ87353.1"/>
    </source>
</evidence>
<accession>Q6W1L5</accession>
<organism evidence="9">
    <name type="scientific">Sinorhizobium fredii (strain NBRC 101917 / NGR234)</name>
    <dbReference type="NCBI Taxonomy" id="394"/>
    <lineage>
        <taxon>Bacteria</taxon>
        <taxon>Pseudomonadati</taxon>
        <taxon>Pseudomonadota</taxon>
        <taxon>Alphaproteobacteria</taxon>
        <taxon>Hyphomicrobiales</taxon>
        <taxon>Rhizobiaceae</taxon>
        <taxon>Sinorhizobium/Ensifer group</taxon>
        <taxon>Sinorhizobium</taxon>
    </lineage>
</organism>
<evidence type="ECO:0000256" key="6">
    <source>
        <dbReference type="ARBA" id="ARBA00022840"/>
    </source>
</evidence>
<dbReference type="Pfam" id="PF00005">
    <property type="entry name" value="ABC_tran"/>
    <property type="match status" value="2"/>
</dbReference>
<dbReference type="InterPro" id="IPR027417">
    <property type="entry name" value="P-loop_NTPase"/>
</dbReference>
<keyword evidence="7" id="KW-0472">Membrane</keyword>
<keyword evidence="2" id="KW-0813">Transport</keyword>
<dbReference type="PATRIC" id="fig|394.7.peg.875"/>
<reference evidence="11" key="2">
    <citation type="journal article" date="2004" name="J. Bacteriol.">
        <title>An evolutionary hot spot: the pNGR234b replicon of Rhizobium sp. strain NGR234.</title>
        <authorList>
            <person name="Streit W.R."/>
            <person name="Schmitz R.A."/>
            <person name="Perret X."/>
            <person name="Staehelin C."/>
            <person name="Deakin W.J."/>
            <person name="Raasch C."/>
            <person name="Liesegang H."/>
            <person name="Broughton W.J."/>
        </authorList>
    </citation>
    <scope>NUCLEOTIDE SEQUENCE [LARGE SCALE GENOMIC DNA]</scope>
    <source>
        <strain evidence="11">NBRC 101917 / NGR234</strain>
    </source>
</reference>
<dbReference type="Gene3D" id="3.40.50.300">
    <property type="entry name" value="P-loop containing nucleotide triphosphate hydrolases"/>
    <property type="match status" value="2"/>
</dbReference>
<keyword evidence="5" id="KW-0547">Nucleotide-binding</keyword>
<dbReference type="InterPro" id="IPR003439">
    <property type="entry name" value="ABC_transporter-like_ATP-bd"/>
</dbReference>
<comment type="similarity">
    <text evidence="1">Belongs to the ABC transporter superfamily.</text>
</comment>
<dbReference type="GO" id="GO:0016887">
    <property type="term" value="F:ATP hydrolysis activity"/>
    <property type="evidence" value="ECO:0007669"/>
    <property type="project" value="InterPro"/>
</dbReference>
<protein>
    <submittedName>
        <fullName evidence="10">Predicted MglA, ABC-type sugar transport system, ATPase component MglA</fullName>
    </submittedName>
    <submittedName>
        <fullName evidence="9">Ribose transport ATP-binding protein rbsA</fullName>
    </submittedName>
</protein>
<dbReference type="PROSITE" id="PS50893">
    <property type="entry name" value="ABC_TRANSPORTER_2"/>
    <property type="match status" value="2"/>
</dbReference>
<dbReference type="SUPFAM" id="SSF52540">
    <property type="entry name" value="P-loop containing nucleoside triphosphate hydrolases"/>
    <property type="match status" value="2"/>
</dbReference>
<dbReference type="EMBL" id="CP000874">
    <property type="protein sequence ID" value="ACP21891.1"/>
    <property type="molecule type" value="Genomic_DNA"/>
</dbReference>
<dbReference type="SMART" id="SM00382">
    <property type="entry name" value="AAA"/>
    <property type="match status" value="2"/>
</dbReference>
<geneLocation type="plasmid" evidence="11">
    <name>sym pNGR234b</name>
</geneLocation>
<name>Q6W1L5_SINFN</name>
<dbReference type="InterPro" id="IPR003593">
    <property type="entry name" value="AAA+_ATPase"/>
</dbReference>
<proteinExistence type="inferred from homology"/>
<evidence type="ECO:0000313" key="10">
    <source>
        <dbReference type="EMBL" id="ACP21891.1"/>
    </source>
</evidence>
<dbReference type="KEGG" id="rhi:NGR_b04280"/>
<keyword evidence="3 10" id="KW-0762">Sugar transport</keyword>
<evidence type="ECO:0000259" key="8">
    <source>
        <dbReference type="PROSITE" id="PS50893"/>
    </source>
</evidence>
<sequence length="512" mass="54575">MSTLAAQRPPAIRLRGVRKSFGMVEALKPVTLDVEAGKIHALVGQNGAGKSTTLGILAGRIAASGGDIEIGGSRVELGDPRRARAAGVVAIYQELTIVPALSAVANVFLGQTYARRGLLAEAAMRRRFHELTARLGVTISAEAEARSLSVADQQTLEILRALEANARIILFDEPTTALAPPEREALFKVMRDLRAAGHTLIYVSHNLDEVLDISDAISVFRNGRLIETRPRPDWTKSRLVAAMLGEDMGDIYHRRPAARPLGGPPALSVLGCSLPGAIEGIGFSVRAGEVLGIGGLVGSGRSSLLRAVAGLEPQSSGSMEIGGKAVEWPRTPRAARRLGIALVPEDRKHQGLVLGLPAADNVTLPNFGAVAPFGLINNRYMTDRSAVATRAFGFDPRRLAAPVGTLSGGNQQKVLLARWAYERPKILLVDEPTRGIDVGAKSEILNSLRAFADQGLAVIIVSSELEEICALADRVVVLAEGRLVDHIDSNRAELSVHLVLNSAFGVERHHHD</sequence>
<dbReference type="InterPro" id="IPR017871">
    <property type="entry name" value="ABC_transporter-like_CS"/>
</dbReference>
<evidence type="ECO:0000256" key="2">
    <source>
        <dbReference type="ARBA" id="ARBA00022448"/>
    </source>
</evidence>
<dbReference type="PROSITE" id="PS00211">
    <property type="entry name" value="ABC_TRANSPORTER_1"/>
    <property type="match status" value="1"/>
</dbReference>
<dbReference type="PANTHER" id="PTHR43790">
    <property type="entry name" value="CARBOHYDRATE TRANSPORT ATP-BINDING PROTEIN MG119-RELATED"/>
    <property type="match status" value="1"/>
</dbReference>
<keyword evidence="9" id="KW-0614">Plasmid</keyword>
<dbReference type="CDD" id="cd03216">
    <property type="entry name" value="ABC_Carb_Monos_I"/>
    <property type="match status" value="1"/>
</dbReference>
<evidence type="ECO:0000256" key="1">
    <source>
        <dbReference type="ARBA" id="ARBA00005417"/>
    </source>
</evidence>
<evidence type="ECO:0000256" key="5">
    <source>
        <dbReference type="ARBA" id="ARBA00022741"/>
    </source>
</evidence>
<reference evidence="9" key="1">
    <citation type="submission" date="2003-06" db="EMBL/GenBank/DDBJ databases">
        <title>Comparative DNA analysis of two large contigs of the Rhizobium sp. NGR234 megaplasmid 2.</title>
        <authorList>
            <person name="Broughton W.J."/>
            <person name="Perret X."/>
            <person name="Staehelin C."/>
            <person name="Schmitz R.A."/>
            <person name="Raasch C."/>
            <person name="Liesegang H."/>
            <person name="Gottschalk G."/>
            <person name="Streit W.R."/>
        </authorList>
    </citation>
    <scope>NUCLEOTIDE SEQUENCE</scope>
    <source>
        <strain evidence="9">NGR234</strain>
        <plasmid evidence="9">megaplasmid 2</plasmid>
    </source>
</reference>
<reference evidence="10 11" key="3">
    <citation type="journal article" date="2009" name="Appl. Environ. Microbiol.">
        <title>Rhizobium sp. strain NGR234 possesses a remarkable number of secretion systems.</title>
        <authorList>
            <person name="Schmeisser C."/>
            <person name="Liesegang H."/>
            <person name="Krysciak D."/>
            <person name="Bakkou N."/>
            <person name="Le Quere A."/>
            <person name="Wollherr A."/>
            <person name="Heinemeyer I."/>
            <person name="Morgenstern B."/>
            <person name="Pommerening-Roeser A."/>
            <person name="Flores M."/>
            <person name="Palacios R."/>
            <person name="Brenner S."/>
            <person name="Gottschalk G."/>
            <person name="Schmitz R.A."/>
            <person name="Broughton W.J."/>
            <person name="Perret X."/>
            <person name="Strittmatter A.W."/>
            <person name="Streit W.R."/>
        </authorList>
    </citation>
    <scope>NUCLEOTIDE SEQUENCE [LARGE SCALE GENOMIC DNA]</scope>
    <source>
        <strain evidence="11">NBRC 101917 / NGR234</strain>
        <strain evidence="10">NGR234</strain>
        <plasmid evidence="10">pNGR234b</plasmid>
    </source>
</reference>
<evidence type="ECO:0000256" key="4">
    <source>
        <dbReference type="ARBA" id="ARBA00022737"/>
    </source>
</evidence>
<dbReference type="RefSeq" id="WP_012706490.1">
    <property type="nucleotide sequence ID" value="NC_012586.1"/>
</dbReference>
<keyword evidence="11" id="KW-1185">Reference proteome</keyword>
<keyword evidence="6 9" id="KW-0067">ATP-binding</keyword>
<dbReference type="OrthoDB" id="7757085at2"/>
<evidence type="ECO:0000313" key="11">
    <source>
        <dbReference type="Proteomes" id="UP000001054"/>
    </source>
</evidence>
<dbReference type="Proteomes" id="UP000001054">
    <property type="component" value="Plasmid pNGR234b"/>
</dbReference>
<evidence type="ECO:0000256" key="3">
    <source>
        <dbReference type="ARBA" id="ARBA00022597"/>
    </source>
</evidence>
<feature type="domain" description="ABC transporter" evidence="8">
    <location>
        <begin position="246"/>
        <end position="505"/>
    </location>
</feature>
<dbReference type="HOGENOM" id="CLU_000604_92_2_5"/>
<geneLocation type="plasmid" evidence="9">
    <name>megaplasmid 2</name>
</geneLocation>
<feature type="domain" description="ABC transporter" evidence="8">
    <location>
        <begin position="12"/>
        <end position="247"/>
    </location>
</feature>
<dbReference type="EMBL" id="AY316747">
    <property type="protein sequence ID" value="AAQ87353.1"/>
    <property type="molecule type" value="Genomic_DNA"/>
</dbReference>
<dbReference type="InterPro" id="IPR050107">
    <property type="entry name" value="ABC_carbohydrate_import_ATPase"/>
</dbReference>
<dbReference type="CDD" id="cd03215">
    <property type="entry name" value="ABC_Carb_Monos_II"/>
    <property type="match status" value="1"/>
</dbReference>
<evidence type="ECO:0000256" key="7">
    <source>
        <dbReference type="ARBA" id="ARBA00023136"/>
    </source>
</evidence>
<dbReference type="PANTHER" id="PTHR43790:SF9">
    <property type="entry name" value="GALACTOFURANOSE TRANSPORTER ATP-BINDING PROTEIN YTFR"/>
    <property type="match status" value="1"/>
</dbReference>
<dbReference type="GO" id="GO:0005524">
    <property type="term" value="F:ATP binding"/>
    <property type="evidence" value="ECO:0007669"/>
    <property type="project" value="UniProtKB-KW"/>
</dbReference>
<dbReference type="AlphaFoldDB" id="Q6W1L5"/>
<gene>
    <name evidence="9" type="primary">rbsA</name>
    <name evidence="10" type="ordered locus">NGR_b04280</name>
    <name evidence="9" type="ORF">RNGR10105</name>
</gene>